<protein>
    <submittedName>
        <fullName evidence="2">Uncharacterized protein</fullName>
    </submittedName>
</protein>
<sequence>MDEKEQADRMAAAEALFLISARVDKNRQITKTSKRGRKKKNDVNEVNDVIKKGEDLGFTHTVSRRGRGRRGGAQSQKGTNGKSTRGGKSNSSPRGRGAGNGRGRKTSAIPFNESDNDSHNFDNEADFNDSMSVSCFETISSTEEITKKRSKTKTSKLRDQRKSSQLSSSSSKSPLGAGLSREEEQTSHQAIGFTGATISIPEHPSRRGSAETSQNVSGSVSNVKQQQLNLNSKNFVSSLASLPQNLLSFPSDSIANLPSIPLELESLRLSSQPTPNLSSLGDQNSEVVMDYEENGEDREKSEKFLPLKKRKLHTSTPTSSMTFSVPTTTVKASSESDQEEKYEAMSPEEEDGGSEPPTPPTRSSFTVQAPPIITMQTLMEIKTALTPDEDGDL</sequence>
<reference evidence="2" key="1">
    <citation type="submission" date="2020-05" db="UniProtKB">
        <authorList>
            <consortium name="EnsemblMetazoa"/>
        </authorList>
    </citation>
    <scope>IDENTIFICATION</scope>
    <source>
        <strain evidence="2">BB02</strain>
    </source>
</reference>
<accession>A0A2C9L9V0</accession>
<dbReference type="Proteomes" id="UP000076420">
    <property type="component" value="Unassembled WGS sequence"/>
</dbReference>
<dbReference type="AlphaFoldDB" id="A0A2C9L9V0"/>
<evidence type="ECO:0000256" key="1">
    <source>
        <dbReference type="SAM" id="MobiDB-lite"/>
    </source>
</evidence>
<feature type="compositionally biased region" description="Polar residues" evidence="1">
    <location>
        <begin position="314"/>
        <end position="335"/>
    </location>
</feature>
<feature type="compositionally biased region" description="Polar residues" evidence="1">
    <location>
        <begin position="129"/>
        <end position="139"/>
    </location>
</feature>
<evidence type="ECO:0000313" key="2">
    <source>
        <dbReference type="EnsemblMetazoa" id="BGLB028767-PA"/>
    </source>
</evidence>
<feature type="region of interest" description="Disordered" evidence="1">
    <location>
        <begin position="311"/>
        <end position="374"/>
    </location>
</feature>
<dbReference type="VEuPathDB" id="VectorBase:BGLB028767"/>
<dbReference type="VEuPathDB" id="VectorBase:BGLAX_049647"/>
<feature type="compositionally biased region" description="Polar residues" evidence="1">
    <location>
        <begin position="210"/>
        <end position="222"/>
    </location>
</feature>
<dbReference type="KEGG" id="bgt:106053736"/>
<evidence type="ECO:0000313" key="3">
    <source>
        <dbReference type="Proteomes" id="UP000076420"/>
    </source>
</evidence>
<feature type="region of interest" description="Disordered" evidence="1">
    <location>
        <begin position="29"/>
        <end position="222"/>
    </location>
</feature>
<feature type="compositionally biased region" description="Acidic residues" evidence="1">
    <location>
        <begin position="336"/>
        <end position="353"/>
    </location>
</feature>
<gene>
    <name evidence="2" type="primary">106053736</name>
</gene>
<name>A0A2C9L9V0_BIOGL</name>
<proteinExistence type="predicted"/>
<organism evidence="2 3">
    <name type="scientific">Biomphalaria glabrata</name>
    <name type="common">Bloodfluke planorb</name>
    <name type="synonym">Freshwater snail</name>
    <dbReference type="NCBI Taxonomy" id="6526"/>
    <lineage>
        <taxon>Eukaryota</taxon>
        <taxon>Metazoa</taxon>
        <taxon>Spiralia</taxon>
        <taxon>Lophotrochozoa</taxon>
        <taxon>Mollusca</taxon>
        <taxon>Gastropoda</taxon>
        <taxon>Heterobranchia</taxon>
        <taxon>Euthyneura</taxon>
        <taxon>Panpulmonata</taxon>
        <taxon>Hygrophila</taxon>
        <taxon>Lymnaeoidea</taxon>
        <taxon>Planorbidae</taxon>
        <taxon>Biomphalaria</taxon>
    </lineage>
</organism>
<dbReference type="EnsemblMetazoa" id="BGLB028767-RA">
    <property type="protein sequence ID" value="BGLB028767-PA"/>
    <property type="gene ID" value="BGLB028767"/>
</dbReference>
<feature type="compositionally biased region" description="Polar residues" evidence="1">
    <location>
        <begin position="73"/>
        <end position="93"/>
    </location>
</feature>
<feature type="compositionally biased region" description="Basic and acidic residues" evidence="1">
    <location>
        <begin position="48"/>
        <end position="57"/>
    </location>
</feature>
<feature type="compositionally biased region" description="Low complexity" evidence="1">
    <location>
        <begin position="163"/>
        <end position="173"/>
    </location>
</feature>